<dbReference type="EMBL" id="JAVDSG010000001">
    <property type="protein sequence ID" value="MDR6597988.1"/>
    <property type="molecule type" value="Genomic_DNA"/>
</dbReference>
<name>A0ABU1Q644_9PSEU</name>
<sequence length="284" mass="31529">MRAKPDAEAYTFVPSSTSHQHPFESPLPSAVYGLDFHAKMTIHWRVDLTTGARHNAPRSAAINDVVQRARALTERAMLVHHAPLQHQLGDELAAERQVEGTHVWARAEGVVLTVVETDLQMARKHIELLQTTTMRQAERDAERAEIKYLRDEVLTDLSSATIWWLVRNGYQVEQAVQLSRHLAELVEIAANRRDQHWADTLVTSFESALPRLDDGHRTDVRLHLAKALGIYGGTSVAAEFADQVGLPPDTPASLPAHDAPVRLPPQGSPPHGLPAHNNGHRPRS</sequence>
<proteinExistence type="predicted"/>
<evidence type="ECO:0000313" key="3">
    <source>
        <dbReference type="Proteomes" id="UP001268819"/>
    </source>
</evidence>
<keyword evidence="3" id="KW-1185">Reference proteome</keyword>
<dbReference type="Proteomes" id="UP001268819">
    <property type="component" value="Unassembled WGS sequence"/>
</dbReference>
<reference evidence="2 3" key="1">
    <citation type="submission" date="2023-07" db="EMBL/GenBank/DDBJ databases">
        <title>Sequencing the genomes of 1000 actinobacteria strains.</title>
        <authorList>
            <person name="Klenk H.-P."/>
        </authorList>
    </citation>
    <scope>NUCLEOTIDE SEQUENCE [LARGE SCALE GENOMIC DNA]</scope>
    <source>
        <strain evidence="2 3">DSM 43749</strain>
    </source>
</reference>
<dbReference type="RefSeq" id="WP_310311858.1">
    <property type="nucleotide sequence ID" value="NZ_BAAAXB010000001.1"/>
</dbReference>
<accession>A0ABU1Q644</accession>
<evidence type="ECO:0000256" key="1">
    <source>
        <dbReference type="SAM" id="MobiDB-lite"/>
    </source>
</evidence>
<protein>
    <recommendedName>
        <fullName evidence="4">Transposase</fullName>
    </recommendedName>
</protein>
<feature type="region of interest" description="Disordered" evidence="1">
    <location>
        <begin position="247"/>
        <end position="284"/>
    </location>
</feature>
<feature type="compositionally biased region" description="Pro residues" evidence="1">
    <location>
        <begin position="262"/>
        <end position="272"/>
    </location>
</feature>
<gene>
    <name evidence="2" type="ORF">J2S66_006372</name>
</gene>
<evidence type="ECO:0008006" key="4">
    <source>
        <dbReference type="Google" id="ProtNLM"/>
    </source>
</evidence>
<evidence type="ECO:0000313" key="2">
    <source>
        <dbReference type="EMBL" id="MDR6597988.1"/>
    </source>
</evidence>
<comment type="caution">
    <text evidence="2">The sequence shown here is derived from an EMBL/GenBank/DDBJ whole genome shotgun (WGS) entry which is preliminary data.</text>
</comment>
<organism evidence="2 3">
    <name type="scientific">Saccharothrix longispora</name>
    <dbReference type="NCBI Taxonomy" id="33920"/>
    <lineage>
        <taxon>Bacteria</taxon>
        <taxon>Bacillati</taxon>
        <taxon>Actinomycetota</taxon>
        <taxon>Actinomycetes</taxon>
        <taxon>Pseudonocardiales</taxon>
        <taxon>Pseudonocardiaceae</taxon>
        <taxon>Saccharothrix</taxon>
    </lineage>
</organism>